<gene>
    <name evidence="2" type="ORF">ACFR9U_16890</name>
</gene>
<feature type="transmembrane region" description="Helical" evidence="1">
    <location>
        <begin position="31"/>
        <end position="51"/>
    </location>
</feature>
<accession>A0ABD6CHE5</accession>
<evidence type="ECO:0000313" key="2">
    <source>
        <dbReference type="EMBL" id="MFD1588657.1"/>
    </source>
</evidence>
<keyword evidence="1" id="KW-1133">Transmembrane helix</keyword>
<organism evidence="2 3">
    <name type="scientific">Halorientalis brevis</name>
    <dbReference type="NCBI Taxonomy" id="1126241"/>
    <lineage>
        <taxon>Archaea</taxon>
        <taxon>Methanobacteriati</taxon>
        <taxon>Methanobacteriota</taxon>
        <taxon>Stenosarchaea group</taxon>
        <taxon>Halobacteria</taxon>
        <taxon>Halobacteriales</taxon>
        <taxon>Haloarculaceae</taxon>
        <taxon>Halorientalis</taxon>
    </lineage>
</organism>
<keyword evidence="1" id="KW-0812">Transmembrane</keyword>
<protein>
    <submittedName>
        <fullName evidence="2">Uncharacterized protein</fullName>
    </submittedName>
</protein>
<comment type="caution">
    <text evidence="2">The sequence shown here is derived from an EMBL/GenBank/DDBJ whole genome shotgun (WGS) entry which is preliminary data.</text>
</comment>
<dbReference type="EMBL" id="JBHUDJ010000014">
    <property type="protein sequence ID" value="MFD1588657.1"/>
    <property type="molecule type" value="Genomic_DNA"/>
</dbReference>
<evidence type="ECO:0000313" key="3">
    <source>
        <dbReference type="Proteomes" id="UP001597119"/>
    </source>
</evidence>
<sequence>MSPPLQSLLALPLTAVDFATAGLLYELVSPSLGVLVGFVGLLLLCSIVYQLSWVERRHSI</sequence>
<dbReference type="AlphaFoldDB" id="A0ABD6CHE5"/>
<reference evidence="2 3" key="1">
    <citation type="journal article" date="2019" name="Int. J. Syst. Evol. Microbiol.">
        <title>The Global Catalogue of Microorganisms (GCM) 10K type strain sequencing project: providing services to taxonomists for standard genome sequencing and annotation.</title>
        <authorList>
            <consortium name="The Broad Institute Genomics Platform"/>
            <consortium name="The Broad Institute Genome Sequencing Center for Infectious Disease"/>
            <person name="Wu L."/>
            <person name="Ma J."/>
        </authorList>
    </citation>
    <scope>NUCLEOTIDE SEQUENCE [LARGE SCALE GENOMIC DNA]</scope>
    <source>
        <strain evidence="2 3">CGMCC 1.12125</strain>
    </source>
</reference>
<keyword evidence="1" id="KW-0472">Membrane</keyword>
<dbReference type="RefSeq" id="WP_247378314.1">
    <property type="nucleotide sequence ID" value="NZ_JALLGV010000005.1"/>
</dbReference>
<keyword evidence="3" id="KW-1185">Reference proteome</keyword>
<dbReference type="Proteomes" id="UP001597119">
    <property type="component" value="Unassembled WGS sequence"/>
</dbReference>
<evidence type="ECO:0000256" key="1">
    <source>
        <dbReference type="SAM" id="Phobius"/>
    </source>
</evidence>
<name>A0ABD6CHE5_9EURY</name>
<proteinExistence type="predicted"/>